<sequence>MMTDHRMPEMVVEPGTLARAFEVEPGENGLRQQDVREIELAFGRGAMHYPEAPAAMFILGGTAYVDGPGEAARTASVLVNTKQALGVYRGALPSAILYLPEGRTGVPLGAVLSHAAGDFGGPVLVFGVGRFPAGPQKRLGPALRKEGLVFLAFRPSASAEPWRLQGMRTAYLPRSGPSGTAEEVLARAREAGPQALTELPADRGAVELVLLVYRLEAVEPAGGFVDPPLVEVSALDPSIILDIRYAGTRNFAGLPVYGAPRAYLVLPEAQRLARVNARLREQGYRLKIYDAYRPLSAHARLWELAPDKEFWADPERGSRHSRGAAVDCTLVTLDGREVEMPSDFDDFTPRAHRDYRDAPETALRHRAILEQAMAAEGFVPLDKEWWHFDSPVWWEYPLRDVPLA</sequence>
<comment type="similarity">
    <text evidence="9">Belongs to the peptidase M15D family.</text>
</comment>
<protein>
    <recommendedName>
        <fullName evidence="9">D-alanyl-D-alanine dipeptidase</fullName>
        <shortName evidence="9">D-Ala-D-Ala dipeptidase</shortName>
        <ecNumber evidence="9">3.4.13.22</ecNumber>
    </recommendedName>
</protein>
<evidence type="ECO:0000256" key="5">
    <source>
        <dbReference type="ARBA" id="ARBA00022833"/>
    </source>
</evidence>
<dbReference type="GO" id="GO:0071555">
    <property type="term" value="P:cell wall organization"/>
    <property type="evidence" value="ECO:0007669"/>
    <property type="project" value="UniProtKB-KW"/>
</dbReference>
<dbReference type="EMBL" id="CP000860">
    <property type="protein sequence ID" value="ACA60395.1"/>
    <property type="molecule type" value="Genomic_DNA"/>
</dbReference>
<feature type="site" description="Transition state stabilizer" evidence="9">
    <location>
        <position position="293"/>
    </location>
</feature>
<dbReference type="KEGG" id="dau:Daud_1902"/>
<organism evidence="10 11">
    <name type="scientific">Desulforudis audaxviator (strain MP104C)</name>
    <dbReference type="NCBI Taxonomy" id="477974"/>
    <lineage>
        <taxon>Bacteria</taxon>
        <taxon>Bacillati</taxon>
        <taxon>Bacillota</taxon>
        <taxon>Clostridia</taxon>
        <taxon>Thermoanaerobacterales</taxon>
        <taxon>Candidatus Desulforudaceae</taxon>
        <taxon>Candidatus Desulforudis</taxon>
    </lineage>
</organism>
<dbReference type="GO" id="GO:0008237">
    <property type="term" value="F:metallopeptidase activity"/>
    <property type="evidence" value="ECO:0007669"/>
    <property type="project" value="UniProtKB-KW"/>
</dbReference>
<reference evidence="11" key="1">
    <citation type="submission" date="2007-10" db="EMBL/GenBank/DDBJ databases">
        <title>Complete sequence of chromosome of Desulforudis audaxviator MP104C.</title>
        <authorList>
            <person name="Copeland A."/>
            <person name="Lucas S."/>
            <person name="Lapidus A."/>
            <person name="Barry K."/>
            <person name="Glavina del Rio T."/>
            <person name="Dalin E."/>
            <person name="Tice H."/>
            <person name="Bruce D."/>
            <person name="Pitluck S."/>
            <person name="Lowry S.R."/>
            <person name="Larimer F."/>
            <person name="Land M.L."/>
            <person name="Hauser L."/>
            <person name="Kyrpides N."/>
            <person name="Ivanova N.N."/>
            <person name="Richardson P."/>
        </authorList>
    </citation>
    <scope>NUCLEOTIDE SEQUENCE [LARGE SCALE GENOMIC DNA]</scope>
    <source>
        <strain evidence="11">MP104C</strain>
    </source>
</reference>
<dbReference type="SUPFAM" id="SSF55166">
    <property type="entry name" value="Hedgehog/DD-peptidase"/>
    <property type="match status" value="1"/>
</dbReference>
<evidence type="ECO:0000256" key="7">
    <source>
        <dbReference type="ARBA" id="ARBA00023049"/>
    </source>
</evidence>
<dbReference type="Pfam" id="PF01427">
    <property type="entry name" value="Peptidase_M15"/>
    <property type="match status" value="1"/>
</dbReference>
<comment type="catalytic activity">
    <reaction evidence="1 9">
        <text>D-alanyl-D-alanine + H2O = 2 D-alanine</text>
        <dbReference type="Rhea" id="RHEA:20661"/>
        <dbReference type="ChEBI" id="CHEBI:15377"/>
        <dbReference type="ChEBI" id="CHEBI:57416"/>
        <dbReference type="ChEBI" id="CHEBI:57822"/>
        <dbReference type="EC" id="3.4.13.22"/>
    </reaction>
</comment>
<dbReference type="PANTHER" id="PTHR43126">
    <property type="entry name" value="D-ALANYL-D-ALANINE DIPEPTIDASE"/>
    <property type="match status" value="1"/>
</dbReference>
<dbReference type="Proteomes" id="UP000008544">
    <property type="component" value="Chromosome"/>
</dbReference>
<keyword evidence="2 9" id="KW-0645">Protease</keyword>
<feature type="binding site" evidence="9">
    <location>
        <position position="387"/>
    </location>
    <ligand>
        <name>Zn(2+)</name>
        <dbReference type="ChEBI" id="CHEBI:29105"/>
        <note>catalytic</note>
    </ligand>
</feature>
<feature type="active site" description="Proton donor/acceptor" evidence="9">
    <location>
        <position position="384"/>
    </location>
</feature>
<keyword evidence="4 9" id="KW-0378">Hydrolase</keyword>
<dbReference type="InterPro" id="IPR009045">
    <property type="entry name" value="Zn_M74/Hedgehog-like"/>
</dbReference>
<accession>B1I5U7</accession>
<reference evidence="10 11" key="2">
    <citation type="journal article" date="2008" name="Science">
        <title>Environmental genomics reveals a single-species ecosystem deep within Earth.</title>
        <authorList>
            <person name="Chivian D."/>
            <person name="Brodie E.L."/>
            <person name="Alm E.J."/>
            <person name="Culley D.E."/>
            <person name="Dehal P.S."/>
            <person name="Desantis T.Z."/>
            <person name="Gihring T.M."/>
            <person name="Lapidus A."/>
            <person name="Lin L.H."/>
            <person name="Lowry S.R."/>
            <person name="Moser D.P."/>
            <person name="Richardson P.M."/>
            <person name="Southam G."/>
            <person name="Wanger G."/>
            <person name="Pratt L.M."/>
            <person name="Andersen G.L."/>
            <person name="Hazen T.C."/>
            <person name="Brockman F.J."/>
            <person name="Arkin A.P."/>
            <person name="Onstott T.C."/>
        </authorList>
    </citation>
    <scope>NUCLEOTIDE SEQUENCE [LARGE SCALE GENOMIC DNA]</scope>
    <source>
        <strain evidence="10 11">MP104C</strain>
    </source>
</reference>
<dbReference type="InterPro" id="IPR000755">
    <property type="entry name" value="A_A_dipeptidase"/>
</dbReference>
<keyword evidence="8" id="KW-0961">Cell wall biogenesis/degradation</keyword>
<comment type="cofactor">
    <cofactor evidence="9">
        <name>Zn(2+)</name>
        <dbReference type="ChEBI" id="CHEBI:29105"/>
    </cofactor>
    <text evidence="9">Binds 1 zinc ion per subunit.</text>
</comment>
<name>B1I5U7_DESAP</name>
<proteinExistence type="inferred from homology"/>
<dbReference type="HAMAP" id="MF_01924">
    <property type="entry name" value="A_A_dipeptidase"/>
    <property type="match status" value="1"/>
</dbReference>
<evidence type="ECO:0000313" key="11">
    <source>
        <dbReference type="Proteomes" id="UP000008544"/>
    </source>
</evidence>
<keyword evidence="11" id="KW-1185">Reference proteome</keyword>
<dbReference type="EC" id="3.4.13.22" evidence="9"/>
<dbReference type="GO" id="GO:0008270">
    <property type="term" value="F:zinc ion binding"/>
    <property type="evidence" value="ECO:0007669"/>
    <property type="project" value="UniProtKB-UniRule"/>
</dbReference>
<dbReference type="GO" id="GO:0006508">
    <property type="term" value="P:proteolysis"/>
    <property type="evidence" value="ECO:0007669"/>
    <property type="project" value="UniProtKB-KW"/>
</dbReference>
<evidence type="ECO:0000313" key="10">
    <source>
        <dbReference type="EMBL" id="ACA60395.1"/>
    </source>
</evidence>
<dbReference type="GO" id="GO:0160237">
    <property type="term" value="F:D-Ala-D-Ala dipeptidase activity"/>
    <property type="evidence" value="ECO:0007669"/>
    <property type="project" value="UniProtKB-EC"/>
</dbReference>
<gene>
    <name evidence="10" type="ordered locus">Daud_1902</name>
</gene>
<evidence type="ECO:0000256" key="8">
    <source>
        <dbReference type="ARBA" id="ARBA00023316"/>
    </source>
</evidence>
<dbReference type="PANTHER" id="PTHR43126:SF1">
    <property type="entry name" value="D-ALANYL-D-ALANINE DIPEPTIDASE"/>
    <property type="match status" value="1"/>
</dbReference>
<dbReference type="Gene3D" id="3.30.1380.10">
    <property type="match status" value="1"/>
</dbReference>
<keyword evidence="5 9" id="KW-0862">Zinc</keyword>
<comment type="function">
    <text evidence="9">Catalyzes hydrolysis of the D-alanyl-D-alanine dipeptide.</text>
</comment>
<evidence type="ECO:0000256" key="9">
    <source>
        <dbReference type="HAMAP-Rule" id="MF_01924"/>
    </source>
</evidence>
<keyword evidence="3 9" id="KW-0479">Metal-binding</keyword>
<evidence type="ECO:0000256" key="3">
    <source>
        <dbReference type="ARBA" id="ARBA00022723"/>
    </source>
</evidence>
<evidence type="ECO:0000256" key="2">
    <source>
        <dbReference type="ARBA" id="ARBA00022670"/>
    </source>
</evidence>
<evidence type="ECO:0000256" key="4">
    <source>
        <dbReference type="ARBA" id="ARBA00022801"/>
    </source>
</evidence>
<keyword evidence="6 9" id="KW-0224">Dipeptidase</keyword>
<dbReference type="CDD" id="cd14840">
    <property type="entry name" value="D-Ala-D-Ala_dipeptidase_Aad"/>
    <property type="match status" value="1"/>
</dbReference>
<evidence type="ECO:0000256" key="1">
    <source>
        <dbReference type="ARBA" id="ARBA00001362"/>
    </source>
</evidence>
<dbReference type="eggNOG" id="COG2173">
    <property type="taxonomic scope" value="Bacteria"/>
</dbReference>
<feature type="binding site" evidence="9">
    <location>
        <position position="320"/>
    </location>
    <ligand>
        <name>Zn(2+)</name>
        <dbReference type="ChEBI" id="CHEBI:29105"/>
        <note>catalytic</note>
    </ligand>
</feature>
<dbReference type="HOGENOM" id="CLU_680994_0_0_9"/>
<dbReference type="MEROPS" id="M15.012"/>
<keyword evidence="7 9" id="KW-0482">Metalloprotease</keyword>
<dbReference type="AlphaFoldDB" id="B1I5U7"/>
<evidence type="ECO:0000256" key="6">
    <source>
        <dbReference type="ARBA" id="ARBA00022997"/>
    </source>
</evidence>
<feature type="binding site" evidence="9">
    <location>
        <position position="327"/>
    </location>
    <ligand>
        <name>Zn(2+)</name>
        <dbReference type="ChEBI" id="CHEBI:29105"/>
        <note>catalytic</note>
    </ligand>
</feature>